<dbReference type="EMBL" id="JBHUII010000004">
    <property type="protein sequence ID" value="MFD2205678.1"/>
    <property type="molecule type" value="Genomic_DNA"/>
</dbReference>
<keyword evidence="1" id="KW-0812">Transmembrane</keyword>
<feature type="transmembrane region" description="Helical" evidence="1">
    <location>
        <begin position="55"/>
        <end position="75"/>
    </location>
</feature>
<feature type="transmembrane region" description="Helical" evidence="1">
    <location>
        <begin position="22"/>
        <end position="43"/>
    </location>
</feature>
<evidence type="ECO:0000313" key="3">
    <source>
        <dbReference type="Proteomes" id="UP001597294"/>
    </source>
</evidence>
<accession>A0ABW5BHS1</accession>
<proteinExistence type="predicted"/>
<keyword evidence="3" id="KW-1185">Reference proteome</keyword>
<dbReference type="Proteomes" id="UP001597294">
    <property type="component" value="Unassembled WGS sequence"/>
</dbReference>
<sequence length="91" mass="10301">MVGEIIGSILKHVILEFVFEGLWKIVCLLAKGWTYIWISFYNLFLFHKPELTKTLGIISALLVNPITLCLVIGFWPDIVTIVAGADMENIH</sequence>
<evidence type="ECO:0000256" key="1">
    <source>
        <dbReference type="SAM" id="Phobius"/>
    </source>
</evidence>
<protein>
    <submittedName>
        <fullName evidence="2">Uncharacterized protein</fullName>
    </submittedName>
</protein>
<reference evidence="3" key="1">
    <citation type="journal article" date="2019" name="Int. J. Syst. Evol. Microbiol.">
        <title>The Global Catalogue of Microorganisms (GCM) 10K type strain sequencing project: providing services to taxonomists for standard genome sequencing and annotation.</title>
        <authorList>
            <consortium name="The Broad Institute Genomics Platform"/>
            <consortium name="The Broad Institute Genome Sequencing Center for Infectious Disease"/>
            <person name="Wu L."/>
            <person name="Ma J."/>
        </authorList>
    </citation>
    <scope>NUCLEOTIDE SEQUENCE [LARGE SCALE GENOMIC DNA]</scope>
    <source>
        <strain evidence="3">CGMCC 4.7192</strain>
    </source>
</reference>
<name>A0ABW5BHS1_9PROT</name>
<keyword evidence="1" id="KW-1133">Transmembrane helix</keyword>
<comment type="caution">
    <text evidence="2">The sequence shown here is derived from an EMBL/GenBank/DDBJ whole genome shotgun (WGS) entry which is preliminary data.</text>
</comment>
<keyword evidence="1" id="KW-0472">Membrane</keyword>
<organism evidence="2 3">
    <name type="scientific">Kiloniella antarctica</name>
    <dbReference type="NCBI Taxonomy" id="1550907"/>
    <lineage>
        <taxon>Bacteria</taxon>
        <taxon>Pseudomonadati</taxon>
        <taxon>Pseudomonadota</taxon>
        <taxon>Alphaproteobacteria</taxon>
        <taxon>Rhodospirillales</taxon>
        <taxon>Kiloniellaceae</taxon>
        <taxon>Kiloniella</taxon>
    </lineage>
</organism>
<dbReference type="RefSeq" id="WP_380250522.1">
    <property type="nucleotide sequence ID" value="NZ_JBHUII010000004.1"/>
</dbReference>
<evidence type="ECO:0000313" key="2">
    <source>
        <dbReference type="EMBL" id="MFD2205678.1"/>
    </source>
</evidence>
<gene>
    <name evidence="2" type="ORF">ACFSKO_08655</name>
</gene>